<gene>
    <name evidence="12" type="primary">vanB_2</name>
    <name evidence="11" type="ORF">DN603_16090</name>
    <name evidence="9" type="ORF">I8Y23_004985</name>
    <name evidence="12" type="ORF">SAMEA2273876_01265</name>
    <name evidence="10" type="ORF">U5E74_07000</name>
</gene>
<evidence type="ECO:0000256" key="4">
    <source>
        <dbReference type="ARBA" id="ARBA00023002"/>
    </source>
</evidence>
<dbReference type="PANTHER" id="PTHR47354:SF1">
    <property type="entry name" value="CARNITINE MONOOXYGENASE REDUCTASE SUBUNIT"/>
    <property type="match status" value="1"/>
</dbReference>
<dbReference type="Pfam" id="PF00111">
    <property type="entry name" value="Fer2"/>
    <property type="match status" value="1"/>
</dbReference>
<evidence type="ECO:0000256" key="2">
    <source>
        <dbReference type="ARBA" id="ARBA00022714"/>
    </source>
</evidence>
<keyword evidence="4 10" id="KW-0560">Oxidoreductase</keyword>
<sequence length="322" mass="34910">MAETLTVRVAEREIQGTDVVVLTLTSLDGAPLPPFSAGAHIDLYLGEEIVRQYSLCGSPHHPQQYRLGILKDRTSRGGSLAAHRLQVGATVTIGPPRNLFALEMDASHSLLIGGGIGITPMLAMADTLFRAGKSFAIHYCGRRRDGMAFLHELADCPFSDRVHLHISEEGQKIRPHEVLAPHHAAAHVYVCGPEGFMDGIADAARGCGYPPERLHQEFFNREVETGGASFTVDVPGLGVTVTVGEDETIVAALQKAGIKVKVSCEQGVCGTCLANVCSGVPDHRDEYLTDEEREDNDQILLCCSRAKTPRLVIESFEYVKLK</sequence>
<dbReference type="SUPFAM" id="SSF52343">
    <property type="entry name" value="Ferredoxin reductase-like, C-terminal NADP-linked domain"/>
    <property type="match status" value="1"/>
</dbReference>
<keyword evidence="15" id="KW-1185">Reference proteome</keyword>
<reference evidence="11 14" key="3">
    <citation type="submission" date="2018-06" db="EMBL/GenBank/DDBJ databases">
        <title>Carbapenemase-producing Enterobacteriaceae present in wastewater treatment plant effluent and nearby surface waters in the US.</title>
        <authorList>
            <person name="Mathys D.A."/>
            <person name="Mollenkopf D.F."/>
            <person name="Feicht S.M."/>
            <person name="Adams R.J."/>
            <person name="Albers A.L."/>
            <person name="Stuever D.M."/>
            <person name="Daniels J.B."/>
            <person name="Wittum T.E."/>
        </authorList>
    </citation>
    <scope>NUCLEOTIDE SEQUENCE [LARGE SCALE GENOMIC DNA]</scope>
    <source>
        <strain evidence="11 14">GEO_47_Down_B</strain>
    </source>
</reference>
<dbReference type="Gene3D" id="3.40.50.80">
    <property type="entry name" value="Nucleotide-binding domain of ferredoxin-NADP reductase (FNR) module"/>
    <property type="match status" value="1"/>
</dbReference>
<proteinExistence type="predicted"/>
<keyword evidence="12" id="KW-0489">Methyltransferase</keyword>
<organism evidence="11 14">
    <name type="scientific">Raoultella planticola</name>
    <name type="common">Klebsiella planticola</name>
    <dbReference type="NCBI Taxonomy" id="575"/>
    <lineage>
        <taxon>Bacteria</taxon>
        <taxon>Pseudomonadati</taxon>
        <taxon>Pseudomonadota</taxon>
        <taxon>Gammaproteobacteria</taxon>
        <taxon>Enterobacterales</taxon>
        <taxon>Enterobacteriaceae</taxon>
        <taxon>Klebsiella/Raoultella group</taxon>
        <taxon>Raoultella</taxon>
    </lineage>
</organism>
<dbReference type="InterPro" id="IPR036010">
    <property type="entry name" value="2Fe-2S_ferredoxin-like_sf"/>
</dbReference>
<keyword evidence="5" id="KW-0408">Iron</keyword>
<dbReference type="AlphaFoldDB" id="A0A443VL80"/>
<dbReference type="Gene3D" id="3.10.20.30">
    <property type="match status" value="1"/>
</dbReference>
<dbReference type="Proteomes" id="UP000078124">
    <property type="component" value="Unassembled WGS sequence"/>
</dbReference>
<evidence type="ECO:0000313" key="14">
    <source>
        <dbReference type="Proteomes" id="UP000288843"/>
    </source>
</evidence>
<dbReference type="EMBL" id="DACSEA010000039">
    <property type="protein sequence ID" value="HAT1608597.1"/>
    <property type="molecule type" value="Genomic_DNA"/>
</dbReference>
<keyword evidence="12" id="KW-0808">Transferase</keyword>
<dbReference type="EMBL" id="JAXUDK010000004">
    <property type="protein sequence ID" value="MDZ7465419.1"/>
    <property type="molecule type" value="Genomic_DNA"/>
</dbReference>
<dbReference type="GO" id="GO:0032259">
    <property type="term" value="P:methylation"/>
    <property type="evidence" value="ECO:0007669"/>
    <property type="project" value="UniProtKB-KW"/>
</dbReference>
<dbReference type="RefSeq" id="WP_064384426.1">
    <property type="nucleotide sequence ID" value="NZ_BIIS01000005.1"/>
</dbReference>
<reference evidence="10 15" key="5">
    <citation type="submission" date="2023-12" db="EMBL/GenBank/DDBJ databases">
        <title>N/s.</title>
        <authorList>
            <person name="Dale J."/>
        </authorList>
    </citation>
    <scope>NUCLEOTIDE SEQUENCE [LARGE SCALE GENOMIC DNA]</scope>
    <source>
        <strain evidence="10 15">2023EL-01226</strain>
    </source>
</reference>
<dbReference type="EC" id="1.-.-.-" evidence="10 12"/>
<dbReference type="SUPFAM" id="SSF63380">
    <property type="entry name" value="Riboflavin synthase domain-like"/>
    <property type="match status" value="1"/>
</dbReference>
<dbReference type="Pfam" id="PF00175">
    <property type="entry name" value="NAD_binding_1"/>
    <property type="match status" value="1"/>
</dbReference>
<dbReference type="GO" id="GO:0008168">
    <property type="term" value="F:methyltransferase activity"/>
    <property type="evidence" value="ECO:0007669"/>
    <property type="project" value="UniProtKB-KW"/>
</dbReference>
<dbReference type="PRINTS" id="PR00409">
    <property type="entry name" value="PHDIOXRDTASE"/>
</dbReference>
<dbReference type="PANTHER" id="PTHR47354">
    <property type="entry name" value="NADH OXIDOREDUCTASE HCR"/>
    <property type="match status" value="1"/>
</dbReference>
<reference evidence="9" key="4">
    <citation type="submission" date="2020-11" db="EMBL/GenBank/DDBJ databases">
        <authorList>
            <consortium name="NCBI Pathogen Detection Project"/>
        </authorList>
    </citation>
    <scope>NUCLEOTIDE SEQUENCE</scope>
    <source>
        <strain evidence="9">MISC063</strain>
    </source>
</reference>
<dbReference type="InterPro" id="IPR001041">
    <property type="entry name" value="2Fe-2S_ferredoxin-type"/>
</dbReference>
<comment type="caution">
    <text evidence="11">The sequence shown here is derived from an EMBL/GenBank/DDBJ whole genome shotgun (WGS) entry which is preliminary data.</text>
</comment>
<evidence type="ECO:0000313" key="12">
    <source>
        <dbReference type="EMBL" id="SBL65780.1"/>
    </source>
</evidence>
<accession>A0A443VL80</accession>
<keyword evidence="6" id="KW-0411">Iron-sulfur</keyword>
<evidence type="ECO:0000313" key="10">
    <source>
        <dbReference type="EMBL" id="MDZ7465419.1"/>
    </source>
</evidence>
<dbReference type="EMBL" id="FLAC01000003">
    <property type="protein sequence ID" value="SBL65780.1"/>
    <property type="molecule type" value="Genomic_DNA"/>
</dbReference>
<evidence type="ECO:0000313" key="15">
    <source>
        <dbReference type="Proteomes" id="UP001293169"/>
    </source>
</evidence>
<dbReference type="Proteomes" id="UP000864422">
    <property type="component" value="Unassembled WGS sequence"/>
</dbReference>
<dbReference type="InterPro" id="IPR006058">
    <property type="entry name" value="2Fe2S_fd_BS"/>
</dbReference>
<dbReference type="CDD" id="cd00207">
    <property type="entry name" value="fer2"/>
    <property type="match status" value="1"/>
</dbReference>
<evidence type="ECO:0000256" key="1">
    <source>
        <dbReference type="ARBA" id="ARBA00022630"/>
    </source>
</evidence>
<dbReference type="Gene3D" id="2.40.30.10">
    <property type="entry name" value="Translation factors"/>
    <property type="match status" value="1"/>
</dbReference>
<dbReference type="InterPro" id="IPR017938">
    <property type="entry name" value="Riboflavin_synthase-like_b-brl"/>
</dbReference>
<dbReference type="InterPro" id="IPR001433">
    <property type="entry name" value="OxRdtase_FAD/NAD-bd"/>
</dbReference>
<dbReference type="GO" id="GO:0016491">
    <property type="term" value="F:oxidoreductase activity"/>
    <property type="evidence" value="ECO:0007669"/>
    <property type="project" value="UniProtKB-KW"/>
</dbReference>
<dbReference type="GO" id="GO:0051537">
    <property type="term" value="F:2 iron, 2 sulfur cluster binding"/>
    <property type="evidence" value="ECO:0007669"/>
    <property type="project" value="UniProtKB-KW"/>
</dbReference>
<feature type="domain" description="FAD-binding FR-type" evidence="8">
    <location>
        <begin position="2"/>
        <end position="103"/>
    </location>
</feature>
<reference evidence="9" key="2">
    <citation type="journal article" date="2018" name="Genome Biol.">
        <title>SKESA: strategic k-mer extension for scrupulous assemblies.</title>
        <authorList>
            <person name="Souvorov A."/>
            <person name="Agarwala R."/>
            <person name="Lipman D.J."/>
        </authorList>
    </citation>
    <scope>NUCLEOTIDE SEQUENCE</scope>
    <source>
        <strain evidence="9">MISC063</strain>
    </source>
</reference>
<keyword evidence="1" id="KW-0285">Flavoprotein</keyword>
<dbReference type="InterPro" id="IPR017927">
    <property type="entry name" value="FAD-bd_FR_type"/>
</dbReference>
<keyword evidence="3" id="KW-0479">Metal-binding</keyword>
<evidence type="ECO:0000256" key="5">
    <source>
        <dbReference type="ARBA" id="ARBA00023004"/>
    </source>
</evidence>
<dbReference type="InterPro" id="IPR012675">
    <property type="entry name" value="Beta-grasp_dom_sf"/>
</dbReference>
<evidence type="ECO:0000259" key="7">
    <source>
        <dbReference type="PROSITE" id="PS51085"/>
    </source>
</evidence>
<dbReference type="Proteomes" id="UP001293169">
    <property type="component" value="Unassembled WGS sequence"/>
</dbReference>
<feature type="domain" description="2Fe-2S ferredoxin-type" evidence="7">
    <location>
        <begin position="228"/>
        <end position="319"/>
    </location>
</feature>
<dbReference type="PROSITE" id="PS51085">
    <property type="entry name" value="2FE2S_FER_2"/>
    <property type="match status" value="1"/>
</dbReference>
<reference evidence="12 13" key="1">
    <citation type="submission" date="2016-05" db="EMBL/GenBank/DDBJ databases">
        <authorList>
            <consortium name="Pathogen Informatics"/>
        </authorList>
    </citation>
    <scope>NUCLEOTIDE SEQUENCE [LARGE SCALE GENOMIC DNA]</scope>
    <source>
        <strain evidence="12 13">2880STDY5682802</strain>
    </source>
</reference>
<protein>
    <submittedName>
        <fullName evidence="10 11">Oxidoreductase</fullName>
        <ecNumber evidence="10 12">1.-.-.-</ecNumber>
    </submittedName>
    <submittedName>
        <fullName evidence="12">Vanillate O-demethylase oxidoreductase</fullName>
    </submittedName>
</protein>
<dbReference type="EMBL" id="QKOX01000015">
    <property type="protein sequence ID" value="RWT21948.1"/>
    <property type="molecule type" value="Genomic_DNA"/>
</dbReference>
<evidence type="ECO:0000313" key="11">
    <source>
        <dbReference type="EMBL" id="RWT21948.1"/>
    </source>
</evidence>
<dbReference type="CDD" id="cd06185">
    <property type="entry name" value="PDR_like"/>
    <property type="match status" value="1"/>
</dbReference>
<dbReference type="SUPFAM" id="SSF54292">
    <property type="entry name" value="2Fe-2S ferredoxin-like"/>
    <property type="match status" value="1"/>
</dbReference>
<dbReference type="InterPro" id="IPR050415">
    <property type="entry name" value="MRET"/>
</dbReference>
<evidence type="ECO:0000313" key="9">
    <source>
        <dbReference type="EMBL" id="HAT1608597.1"/>
    </source>
</evidence>
<evidence type="ECO:0000256" key="6">
    <source>
        <dbReference type="ARBA" id="ARBA00023014"/>
    </source>
</evidence>
<evidence type="ECO:0000313" key="13">
    <source>
        <dbReference type="Proteomes" id="UP000078124"/>
    </source>
</evidence>
<dbReference type="GO" id="GO:0046872">
    <property type="term" value="F:metal ion binding"/>
    <property type="evidence" value="ECO:0007669"/>
    <property type="project" value="UniProtKB-KW"/>
</dbReference>
<keyword evidence="2" id="KW-0001">2Fe-2S</keyword>
<dbReference type="PROSITE" id="PS51384">
    <property type="entry name" value="FAD_FR"/>
    <property type="match status" value="1"/>
</dbReference>
<evidence type="ECO:0000259" key="8">
    <source>
        <dbReference type="PROSITE" id="PS51384"/>
    </source>
</evidence>
<dbReference type="InterPro" id="IPR039261">
    <property type="entry name" value="FNR_nucleotide-bd"/>
</dbReference>
<dbReference type="Proteomes" id="UP000288843">
    <property type="component" value="Unassembled WGS sequence"/>
</dbReference>
<evidence type="ECO:0000256" key="3">
    <source>
        <dbReference type="ARBA" id="ARBA00022723"/>
    </source>
</evidence>
<name>A0A443VL80_RAOPL</name>
<dbReference type="PROSITE" id="PS00197">
    <property type="entry name" value="2FE2S_FER_1"/>
    <property type="match status" value="1"/>
</dbReference>